<reference evidence="1" key="1">
    <citation type="submission" date="2014-11" db="EMBL/GenBank/DDBJ databases">
        <authorList>
            <person name="Amaro Gonzalez C."/>
        </authorList>
    </citation>
    <scope>NUCLEOTIDE SEQUENCE</scope>
</reference>
<sequence>MNLSCFSEKGIHKAIKYLADFLWCSEYERSEVYRFSIPLSV</sequence>
<protein>
    <submittedName>
        <fullName evidence="1">Uncharacterized protein</fullName>
    </submittedName>
</protein>
<reference evidence="1" key="2">
    <citation type="journal article" date="2015" name="Fish Shellfish Immunol.">
        <title>Early steps in the European eel (Anguilla anguilla)-Vibrio vulnificus interaction in the gills: Role of the RtxA13 toxin.</title>
        <authorList>
            <person name="Callol A."/>
            <person name="Pajuelo D."/>
            <person name="Ebbesson L."/>
            <person name="Teles M."/>
            <person name="MacKenzie S."/>
            <person name="Amaro C."/>
        </authorList>
    </citation>
    <scope>NUCLEOTIDE SEQUENCE</scope>
</reference>
<name>A0A0E9U061_ANGAN</name>
<dbReference type="EMBL" id="GBXM01049997">
    <property type="protein sequence ID" value="JAH58580.1"/>
    <property type="molecule type" value="Transcribed_RNA"/>
</dbReference>
<evidence type="ECO:0000313" key="1">
    <source>
        <dbReference type="EMBL" id="JAH58580.1"/>
    </source>
</evidence>
<organism evidence="1">
    <name type="scientific">Anguilla anguilla</name>
    <name type="common">European freshwater eel</name>
    <name type="synonym">Muraena anguilla</name>
    <dbReference type="NCBI Taxonomy" id="7936"/>
    <lineage>
        <taxon>Eukaryota</taxon>
        <taxon>Metazoa</taxon>
        <taxon>Chordata</taxon>
        <taxon>Craniata</taxon>
        <taxon>Vertebrata</taxon>
        <taxon>Euteleostomi</taxon>
        <taxon>Actinopterygii</taxon>
        <taxon>Neopterygii</taxon>
        <taxon>Teleostei</taxon>
        <taxon>Anguilliformes</taxon>
        <taxon>Anguillidae</taxon>
        <taxon>Anguilla</taxon>
    </lineage>
</organism>
<proteinExistence type="predicted"/>
<dbReference type="AlphaFoldDB" id="A0A0E9U061"/>
<accession>A0A0E9U061</accession>